<evidence type="ECO:0000313" key="3">
    <source>
        <dbReference type="Proteomes" id="UP000679307"/>
    </source>
</evidence>
<reference evidence="2 3" key="1">
    <citation type="submission" date="2021-05" db="EMBL/GenBank/DDBJ databases">
        <title>Complete genome of Nocardioides aquaticus KCTC 9944T isolated from meromictic and hypersaline Ekho Lake, Antarctica.</title>
        <authorList>
            <person name="Hwang K."/>
            <person name="Kim K.M."/>
            <person name="Choe H."/>
        </authorList>
    </citation>
    <scope>NUCLEOTIDE SEQUENCE [LARGE SCALE GENOMIC DNA]</scope>
    <source>
        <strain evidence="2 3">KCTC 9944</strain>
    </source>
</reference>
<keyword evidence="3" id="KW-1185">Reference proteome</keyword>
<protein>
    <submittedName>
        <fullName evidence="2">CinA-like protein</fullName>
    </submittedName>
</protein>
<evidence type="ECO:0000259" key="1">
    <source>
        <dbReference type="Pfam" id="PF02464"/>
    </source>
</evidence>
<name>A0ABX8EJD3_9ACTN</name>
<dbReference type="Proteomes" id="UP000679307">
    <property type="component" value="Chromosome"/>
</dbReference>
<sequence length="272" mass="28355">MVLPGPPGELRPMWDDAVTDDLVRAALAGAAELRQATVRLWGPPEAELAEVLRAHEDGPSADGFADLEVTTCLRDGELEVVTRYAPTAQPAYDALLAALHAHFGAQVFSDDDRTVDEVVADLLRGRGATVATAESCTAGLLAGRLADRAGSSAYLQGGFVTYANEVKTSQLGVEEALLQRVGAVSEEVAVAMARGARERLGTTYGISVTGVAGPDGGTAEKPVGLVHVCVSGPDGDEPRELRLGGSRAHVRARTVVSCLHLLRELLTTAGPV</sequence>
<dbReference type="PANTHER" id="PTHR13939:SF0">
    <property type="entry name" value="NMN AMIDOHYDROLASE-LIKE PROTEIN YFAY"/>
    <property type="match status" value="1"/>
</dbReference>
<organism evidence="2 3">
    <name type="scientific">Nocardioides aquaticus</name>
    <dbReference type="NCBI Taxonomy" id="160826"/>
    <lineage>
        <taxon>Bacteria</taxon>
        <taxon>Bacillati</taxon>
        <taxon>Actinomycetota</taxon>
        <taxon>Actinomycetes</taxon>
        <taxon>Propionibacteriales</taxon>
        <taxon>Nocardioidaceae</taxon>
        <taxon>Nocardioides</taxon>
    </lineage>
</organism>
<dbReference type="InterPro" id="IPR050101">
    <property type="entry name" value="CinA"/>
</dbReference>
<feature type="domain" description="CinA C-terminal" evidence="1">
    <location>
        <begin position="114"/>
        <end position="266"/>
    </location>
</feature>
<dbReference type="EMBL" id="CP075371">
    <property type="protein sequence ID" value="QVT80227.1"/>
    <property type="molecule type" value="Genomic_DNA"/>
</dbReference>
<dbReference type="NCBIfam" id="TIGR00199">
    <property type="entry name" value="PncC_domain"/>
    <property type="match status" value="1"/>
</dbReference>
<dbReference type="PANTHER" id="PTHR13939">
    <property type="entry name" value="NICOTINAMIDE-NUCLEOTIDE AMIDOHYDROLASE PNCC"/>
    <property type="match status" value="1"/>
</dbReference>
<proteinExistence type="predicted"/>
<gene>
    <name evidence="2" type="primary">cinA_2</name>
    <name evidence="2" type="ORF">ENKNEFLB_02618</name>
</gene>
<dbReference type="InterPro" id="IPR008136">
    <property type="entry name" value="CinA_C"/>
</dbReference>
<dbReference type="Pfam" id="PF02464">
    <property type="entry name" value="CinA"/>
    <property type="match status" value="1"/>
</dbReference>
<evidence type="ECO:0000313" key="2">
    <source>
        <dbReference type="EMBL" id="QVT80227.1"/>
    </source>
</evidence>
<accession>A0ABX8EJD3</accession>